<dbReference type="Proteomes" id="UP000503308">
    <property type="component" value="Chromosome"/>
</dbReference>
<proteinExistence type="predicted"/>
<dbReference type="EMBL" id="CP048788">
    <property type="protein sequence ID" value="QJF49878.1"/>
    <property type="molecule type" value="Genomic_DNA"/>
</dbReference>
<organism evidence="2 3">
    <name type="scientific">Roseobacter ponti</name>
    <dbReference type="NCBI Taxonomy" id="1891787"/>
    <lineage>
        <taxon>Bacteria</taxon>
        <taxon>Pseudomonadati</taxon>
        <taxon>Pseudomonadota</taxon>
        <taxon>Alphaproteobacteria</taxon>
        <taxon>Rhodobacterales</taxon>
        <taxon>Roseobacteraceae</taxon>
        <taxon>Roseobacter</taxon>
    </lineage>
</organism>
<feature type="signal peptide" evidence="1">
    <location>
        <begin position="1"/>
        <end position="23"/>
    </location>
</feature>
<gene>
    <name evidence="2" type="ORF">G3256_01195</name>
</gene>
<protein>
    <submittedName>
        <fullName evidence="2">DUF2125 domain-containing protein</fullName>
    </submittedName>
</protein>
<accession>A0A858SPU9</accession>
<dbReference type="InterPro" id="IPR018666">
    <property type="entry name" value="DUF2125"/>
</dbReference>
<name>A0A858SPU9_9RHOB</name>
<evidence type="ECO:0000313" key="3">
    <source>
        <dbReference type="Proteomes" id="UP000503308"/>
    </source>
</evidence>
<dbReference type="RefSeq" id="WP_169639104.1">
    <property type="nucleotide sequence ID" value="NZ_CP048788.1"/>
</dbReference>
<feature type="chain" id="PRO_5033018066" evidence="1">
    <location>
        <begin position="24"/>
        <end position="507"/>
    </location>
</feature>
<dbReference type="KEGG" id="rpon:G3256_01195"/>
<dbReference type="AlphaFoldDB" id="A0A858SPU9"/>
<dbReference type="Pfam" id="PF09898">
    <property type="entry name" value="DUF2125"/>
    <property type="match status" value="1"/>
</dbReference>
<reference evidence="2 3" key="1">
    <citation type="submission" date="2020-02" db="EMBL/GenBank/DDBJ databases">
        <title>Genome sequence of Roseobacter ponti.</title>
        <authorList>
            <person name="Hollensteiner J."/>
            <person name="Schneider D."/>
            <person name="Poehlein A."/>
            <person name="Daniel R."/>
        </authorList>
    </citation>
    <scope>NUCLEOTIDE SEQUENCE [LARGE SCALE GENOMIC DNA]</scope>
    <source>
        <strain evidence="2 3">DSM 106830</strain>
    </source>
</reference>
<sequence length="507" mass="53242">MFFSKKTLSAAVAVMAMGSVASADVTADDIWADFQAYMAGIGYEMTGTTSRQGNVLTASDVGMTGTFGPEAGSMEMQLGTFTLSENGDGSVDIRFPEVVPITTEFEIEDGVRGRSNMEYRQQGAVVTASGTPADLNYVFSADTISFVSDGLEIDGTETEQELYTLRVDMNGLSGTTDMLLGSNRNYDQALTAETATYSMIFSDPSGEGEGRITGSMDAVKFDGIAEVPLQVAQSLQTDMNTMLGAGFAVDGTFTTGRNDVNILSTTPDAQFSGDIRSAASSLDVKMNQDGLTYAAGQSGMDVQITTPSVPFPIAFRVADTGFNLSMPLRTADTAGAFALGFSMEDFSTDEAIWALIDPGAQLPRDPATLILQITGKAKVLFDFLDPTALAAAQSGGDTPAEIESADIDALRLDIAGAELTGTGAFTFDNSQDAGPPQPVGGVDLRLEGGNGLIDRLVAIGLLPEEQAMAARMMMGLLAVPGDTPDTLTSRIEINEQGHVMANGQRIQ</sequence>
<evidence type="ECO:0000313" key="2">
    <source>
        <dbReference type="EMBL" id="QJF49878.1"/>
    </source>
</evidence>
<keyword evidence="1" id="KW-0732">Signal</keyword>
<keyword evidence="3" id="KW-1185">Reference proteome</keyword>
<evidence type="ECO:0000256" key="1">
    <source>
        <dbReference type="SAM" id="SignalP"/>
    </source>
</evidence>